<dbReference type="Proteomes" id="UP001449225">
    <property type="component" value="Unassembled WGS sequence"/>
</dbReference>
<name>A0ABU9TW96_9GAMM</name>
<protein>
    <submittedName>
        <fullName evidence="1">Uncharacterized protein</fullName>
    </submittedName>
</protein>
<sequence length="126" mass="13734">MNYSSSLMSNRTLAAIALMLIAVFFCRGVLVVEQSAHSAVPSVDPAIQAIEHGHYHEPVLGHFHPEDAEISDANHLLLHAMGVIENQMAVQVFIAAPTSIRSSEILFSPNMPIEPPLSNLFRPPIV</sequence>
<evidence type="ECO:0000313" key="2">
    <source>
        <dbReference type="Proteomes" id="UP001449225"/>
    </source>
</evidence>
<organism evidence="1 2">
    <name type="scientific">Neptuniibacter pectenicola</name>
    <dbReference type="NCBI Taxonomy" id="1806669"/>
    <lineage>
        <taxon>Bacteria</taxon>
        <taxon>Pseudomonadati</taxon>
        <taxon>Pseudomonadota</taxon>
        <taxon>Gammaproteobacteria</taxon>
        <taxon>Oceanospirillales</taxon>
        <taxon>Oceanospirillaceae</taxon>
        <taxon>Neptuniibacter</taxon>
    </lineage>
</organism>
<dbReference type="EMBL" id="JBBMRA010000026">
    <property type="protein sequence ID" value="MEM5537989.1"/>
    <property type="molecule type" value="Genomic_DNA"/>
</dbReference>
<keyword evidence="2" id="KW-1185">Reference proteome</keyword>
<accession>A0ABU9TW96</accession>
<evidence type="ECO:0000313" key="1">
    <source>
        <dbReference type="EMBL" id="MEM5537989.1"/>
    </source>
</evidence>
<dbReference type="RefSeq" id="WP_156473734.1">
    <property type="nucleotide sequence ID" value="NZ_JBBMRA010000026.1"/>
</dbReference>
<gene>
    <name evidence="1" type="ORF">WNY58_16520</name>
</gene>
<comment type="caution">
    <text evidence="1">The sequence shown here is derived from an EMBL/GenBank/DDBJ whole genome shotgun (WGS) entry which is preliminary data.</text>
</comment>
<proteinExistence type="predicted"/>
<reference evidence="1 2" key="1">
    <citation type="submission" date="2024-03" db="EMBL/GenBank/DDBJ databases">
        <title>Community enrichment and isolation of bacterial strains for fucoidan degradation.</title>
        <authorList>
            <person name="Sichert A."/>
        </authorList>
    </citation>
    <scope>NUCLEOTIDE SEQUENCE [LARGE SCALE GENOMIC DNA]</scope>
    <source>
        <strain evidence="1 2">AS76</strain>
    </source>
</reference>